<dbReference type="Proteomes" id="UP001178303">
    <property type="component" value="Chromosome"/>
</dbReference>
<dbReference type="EMBL" id="CP126099">
    <property type="protein sequence ID" value="WHY31616.1"/>
    <property type="molecule type" value="Genomic_DNA"/>
</dbReference>
<evidence type="ECO:0000313" key="2">
    <source>
        <dbReference type="EMBL" id="WHY31616.1"/>
    </source>
</evidence>
<protein>
    <submittedName>
        <fullName evidence="2">Uncharacterized protein</fullName>
    </submittedName>
</protein>
<dbReference type="RefSeq" id="WP_283886037.1">
    <property type="nucleotide sequence ID" value="NZ_CP126099.1"/>
</dbReference>
<gene>
    <name evidence="2" type="ORF">QNH45_12870</name>
</gene>
<keyword evidence="1" id="KW-0175">Coiled coil</keyword>
<reference evidence="2" key="1">
    <citation type="submission" date="2023-05" db="EMBL/GenBank/DDBJ databases">
        <title>Comparative genomics of Bacillaceae isolates and their secondary metabolite potential.</title>
        <authorList>
            <person name="Song L."/>
            <person name="Nielsen L.J."/>
            <person name="Mohite O."/>
            <person name="Xu X."/>
            <person name="Weber T."/>
            <person name="Kovacs A.T."/>
        </authorList>
    </citation>
    <scope>NUCLEOTIDE SEQUENCE</scope>
    <source>
        <strain evidence="2">LN15</strain>
    </source>
</reference>
<sequence>MSITAPVLQKDMQKKQVLDEFLKYCNQMQIEALMQHDPIALCTWIKEARLARREIAALYRAKEKHDAEREELERNRKNIRGIIQRLRSQGVDASAVERAHYITLCEEVS</sequence>
<organism evidence="2 3">
    <name type="scientific">Bacillus wiedmannii</name>
    <dbReference type="NCBI Taxonomy" id="1890302"/>
    <lineage>
        <taxon>Bacteria</taxon>
        <taxon>Bacillati</taxon>
        <taxon>Bacillota</taxon>
        <taxon>Bacilli</taxon>
        <taxon>Bacillales</taxon>
        <taxon>Bacillaceae</taxon>
        <taxon>Bacillus</taxon>
        <taxon>Bacillus cereus group</taxon>
    </lineage>
</organism>
<proteinExistence type="predicted"/>
<dbReference type="AlphaFoldDB" id="A0AA95RZW4"/>
<accession>A0AA95RZW4</accession>
<feature type="coiled-coil region" evidence="1">
    <location>
        <begin position="55"/>
        <end position="89"/>
    </location>
</feature>
<evidence type="ECO:0000256" key="1">
    <source>
        <dbReference type="SAM" id="Coils"/>
    </source>
</evidence>
<name>A0AA95RZW4_9BACI</name>
<evidence type="ECO:0000313" key="3">
    <source>
        <dbReference type="Proteomes" id="UP001178303"/>
    </source>
</evidence>